<dbReference type="AlphaFoldDB" id="A0A4Y2M089"/>
<reference evidence="2 3" key="1">
    <citation type="journal article" date="2019" name="Sci. Rep.">
        <title>Orb-weaving spider Araneus ventricosus genome elucidates the spidroin gene catalogue.</title>
        <authorList>
            <person name="Kono N."/>
            <person name="Nakamura H."/>
            <person name="Ohtoshi R."/>
            <person name="Moran D.A.P."/>
            <person name="Shinohara A."/>
            <person name="Yoshida Y."/>
            <person name="Fujiwara M."/>
            <person name="Mori M."/>
            <person name="Tomita M."/>
            <person name="Arakawa K."/>
        </authorList>
    </citation>
    <scope>NUCLEOTIDE SEQUENCE [LARGE SCALE GENOMIC DNA]</scope>
</reference>
<name>A0A4Y2M089_ARAVE</name>
<comment type="caution">
    <text evidence="2">The sequence shown here is derived from an EMBL/GenBank/DDBJ whole genome shotgun (WGS) entry which is preliminary data.</text>
</comment>
<accession>A0A4Y2M089</accession>
<feature type="region of interest" description="Disordered" evidence="1">
    <location>
        <begin position="118"/>
        <end position="171"/>
    </location>
</feature>
<proteinExistence type="predicted"/>
<organism evidence="2 3">
    <name type="scientific">Araneus ventricosus</name>
    <name type="common">Orbweaver spider</name>
    <name type="synonym">Epeira ventricosa</name>
    <dbReference type="NCBI Taxonomy" id="182803"/>
    <lineage>
        <taxon>Eukaryota</taxon>
        <taxon>Metazoa</taxon>
        <taxon>Ecdysozoa</taxon>
        <taxon>Arthropoda</taxon>
        <taxon>Chelicerata</taxon>
        <taxon>Arachnida</taxon>
        <taxon>Araneae</taxon>
        <taxon>Araneomorphae</taxon>
        <taxon>Entelegynae</taxon>
        <taxon>Araneoidea</taxon>
        <taxon>Araneidae</taxon>
        <taxon>Araneus</taxon>
    </lineage>
</organism>
<gene>
    <name evidence="2" type="ORF">AVEN_132051_1</name>
</gene>
<evidence type="ECO:0000313" key="2">
    <source>
        <dbReference type="EMBL" id="GBN20445.1"/>
    </source>
</evidence>
<evidence type="ECO:0000313" key="3">
    <source>
        <dbReference type="Proteomes" id="UP000499080"/>
    </source>
</evidence>
<evidence type="ECO:0000256" key="1">
    <source>
        <dbReference type="SAM" id="MobiDB-lite"/>
    </source>
</evidence>
<dbReference type="EMBL" id="BGPR01202017">
    <property type="protein sequence ID" value="GBN20445.1"/>
    <property type="molecule type" value="Genomic_DNA"/>
</dbReference>
<dbReference type="Proteomes" id="UP000499080">
    <property type="component" value="Unassembled WGS sequence"/>
</dbReference>
<sequence length="171" mass="20090">MQPIQTWDLHPCPKNPHSTKMEKKHSTPKLRDAEMFEAEDRKCERFLEGEVFPFSYRSKHSPFQKDINRQIPMPFILCIAKNLEIPMSFDCRIIRMLPRPRQRGESLLNRRGWGREFIPGGAPPPDNPFRSMGFPRPEYLRKGPSRRLICRADTRKPRSEFRGRSKLGKGS</sequence>
<keyword evidence="3" id="KW-1185">Reference proteome</keyword>
<feature type="compositionally biased region" description="Basic and acidic residues" evidence="1">
    <location>
        <begin position="150"/>
        <end position="163"/>
    </location>
</feature>
<protein>
    <submittedName>
        <fullName evidence="2">Uncharacterized protein</fullName>
    </submittedName>
</protein>
<feature type="region of interest" description="Disordered" evidence="1">
    <location>
        <begin position="1"/>
        <end position="27"/>
    </location>
</feature>